<dbReference type="EMBL" id="JAGFNK010000085">
    <property type="protein sequence ID" value="KAI9508624.1"/>
    <property type="molecule type" value="Genomic_DNA"/>
</dbReference>
<organism evidence="1 2">
    <name type="scientific">Russula earlei</name>
    <dbReference type="NCBI Taxonomy" id="71964"/>
    <lineage>
        <taxon>Eukaryota</taxon>
        <taxon>Fungi</taxon>
        <taxon>Dikarya</taxon>
        <taxon>Basidiomycota</taxon>
        <taxon>Agaricomycotina</taxon>
        <taxon>Agaricomycetes</taxon>
        <taxon>Russulales</taxon>
        <taxon>Russulaceae</taxon>
        <taxon>Russula</taxon>
    </lineage>
</organism>
<gene>
    <name evidence="1" type="ORF">F5148DRAFT_1283862</name>
</gene>
<accession>A0ACC0UA79</accession>
<keyword evidence="2" id="KW-1185">Reference proteome</keyword>
<evidence type="ECO:0000313" key="2">
    <source>
        <dbReference type="Proteomes" id="UP001207468"/>
    </source>
</evidence>
<reference evidence="1" key="1">
    <citation type="submission" date="2021-03" db="EMBL/GenBank/DDBJ databases">
        <title>Evolutionary priming and transition to the ectomycorrhizal habit in an iconic lineage of mushroom-forming fungi: is preadaptation a requirement?</title>
        <authorList>
            <consortium name="DOE Joint Genome Institute"/>
            <person name="Looney B.P."/>
            <person name="Miyauchi S."/>
            <person name="Morin E."/>
            <person name="Drula E."/>
            <person name="Courty P.E."/>
            <person name="Chicoki N."/>
            <person name="Fauchery L."/>
            <person name="Kohler A."/>
            <person name="Kuo A."/>
            <person name="LaButti K."/>
            <person name="Pangilinan J."/>
            <person name="Lipzen A."/>
            <person name="Riley R."/>
            <person name="Andreopoulos W."/>
            <person name="He G."/>
            <person name="Johnson J."/>
            <person name="Barry K.W."/>
            <person name="Grigoriev I.V."/>
            <person name="Nagy L."/>
            <person name="Hibbett D."/>
            <person name="Henrissat B."/>
            <person name="Matheny P.B."/>
            <person name="Labbe J."/>
            <person name="Martin A.F."/>
        </authorList>
    </citation>
    <scope>NUCLEOTIDE SEQUENCE</scope>
    <source>
        <strain evidence="1">BPL698</strain>
    </source>
</reference>
<proteinExistence type="predicted"/>
<dbReference type="Proteomes" id="UP001207468">
    <property type="component" value="Unassembled WGS sequence"/>
</dbReference>
<comment type="caution">
    <text evidence="1">The sequence shown here is derived from an EMBL/GenBank/DDBJ whole genome shotgun (WGS) entry which is preliminary data.</text>
</comment>
<sequence length="121" mass="12699">MQVNLNLRVKDFGVSTSQEDTEGASTVQIIALEQSNTTALSVPENSPASSSTHLEGVMSPMPSFYVPTPSTASPESTPPPSSNTHYMPSCDAANSSNRRVGGSWKVPFAVSRLASPIPSCT</sequence>
<name>A0ACC0UA79_9AGAM</name>
<protein>
    <submittedName>
        <fullName evidence="1">Uncharacterized protein</fullName>
    </submittedName>
</protein>
<evidence type="ECO:0000313" key="1">
    <source>
        <dbReference type="EMBL" id="KAI9508624.1"/>
    </source>
</evidence>